<feature type="transmembrane region" description="Helical" evidence="1">
    <location>
        <begin position="15"/>
        <end position="33"/>
    </location>
</feature>
<evidence type="ECO:0000256" key="1">
    <source>
        <dbReference type="SAM" id="Phobius"/>
    </source>
</evidence>
<proteinExistence type="predicted"/>
<reference evidence="2 3" key="1">
    <citation type="submission" date="2019-06" db="EMBL/GenBank/DDBJ databases">
        <title>WGS assembly of Gossypium darwinii.</title>
        <authorList>
            <person name="Chen Z.J."/>
            <person name="Sreedasyam A."/>
            <person name="Ando A."/>
            <person name="Song Q."/>
            <person name="De L."/>
            <person name="Hulse-Kemp A."/>
            <person name="Ding M."/>
            <person name="Ye W."/>
            <person name="Kirkbride R."/>
            <person name="Jenkins J."/>
            <person name="Plott C."/>
            <person name="Lovell J."/>
            <person name="Lin Y.-M."/>
            <person name="Vaughn R."/>
            <person name="Liu B."/>
            <person name="Li W."/>
            <person name="Simpson S."/>
            <person name="Scheffler B."/>
            <person name="Saski C."/>
            <person name="Grover C."/>
            <person name="Hu G."/>
            <person name="Conover J."/>
            <person name="Carlson J."/>
            <person name="Shu S."/>
            <person name="Boston L."/>
            <person name="Williams M."/>
            <person name="Peterson D."/>
            <person name="Mcgee K."/>
            <person name="Jones D."/>
            <person name="Wendel J."/>
            <person name="Stelly D."/>
            <person name="Grimwood J."/>
            <person name="Schmutz J."/>
        </authorList>
    </citation>
    <scope>NUCLEOTIDE SEQUENCE [LARGE SCALE GENOMIC DNA]</scope>
    <source>
        <strain evidence="2">1808015.09</strain>
    </source>
</reference>
<evidence type="ECO:0000313" key="3">
    <source>
        <dbReference type="Proteomes" id="UP000323506"/>
    </source>
</evidence>
<dbReference type="AlphaFoldDB" id="A0A5D2H1I8"/>
<keyword evidence="3" id="KW-1185">Reference proteome</keyword>
<keyword evidence="1" id="KW-1133">Transmembrane helix</keyword>
<dbReference type="Proteomes" id="UP000323506">
    <property type="component" value="Chromosome A03"/>
</dbReference>
<name>A0A5D2H1I8_GOSDA</name>
<gene>
    <name evidence="2" type="ORF">ES288_A03G040200v1</name>
</gene>
<dbReference type="EMBL" id="CM017690">
    <property type="protein sequence ID" value="TYH23780.1"/>
    <property type="molecule type" value="Genomic_DNA"/>
</dbReference>
<keyword evidence="1" id="KW-0812">Transmembrane</keyword>
<protein>
    <submittedName>
        <fullName evidence="2">Uncharacterized protein</fullName>
    </submittedName>
</protein>
<keyword evidence="1" id="KW-0472">Membrane</keyword>
<accession>A0A5D2H1I8</accession>
<sequence>MGLCMGWGRFRLKWAWDYLGFYNYISAYCFLLLSNRNTDNFNSIENYIHFMPRNYSDHNCTLHFNSLNMDSVFVLNQGTLVCFLYPLQHYL</sequence>
<organism evidence="2 3">
    <name type="scientific">Gossypium darwinii</name>
    <name type="common">Darwin's cotton</name>
    <name type="synonym">Gossypium barbadense var. darwinii</name>
    <dbReference type="NCBI Taxonomy" id="34276"/>
    <lineage>
        <taxon>Eukaryota</taxon>
        <taxon>Viridiplantae</taxon>
        <taxon>Streptophyta</taxon>
        <taxon>Embryophyta</taxon>
        <taxon>Tracheophyta</taxon>
        <taxon>Spermatophyta</taxon>
        <taxon>Magnoliopsida</taxon>
        <taxon>eudicotyledons</taxon>
        <taxon>Gunneridae</taxon>
        <taxon>Pentapetalae</taxon>
        <taxon>rosids</taxon>
        <taxon>malvids</taxon>
        <taxon>Malvales</taxon>
        <taxon>Malvaceae</taxon>
        <taxon>Malvoideae</taxon>
        <taxon>Gossypium</taxon>
    </lineage>
</organism>
<evidence type="ECO:0000313" key="2">
    <source>
        <dbReference type="EMBL" id="TYH23780.1"/>
    </source>
</evidence>